<comment type="caution">
    <text evidence="7">The sequence shown here is derived from an EMBL/GenBank/DDBJ whole genome shotgun (WGS) entry which is preliminary data.</text>
</comment>
<keyword evidence="4 5" id="KW-0694">RNA-binding</keyword>
<name>A0ABD2X4K6_9HYME</name>
<keyword evidence="2 5" id="KW-0808">Transferase</keyword>
<dbReference type="InterPro" id="IPR001678">
    <property type="entry name" value="MeTrfase_RsmB-F_NOP2_dom"/>
</dbReference>
<organism evidence="7 8">
    <name type="scientific">Trichogramma kaykai</name>
    <dbReference type="NCBI Taxonomy" id="54128"/>
    <lineage>
        <taxon>Eukaryota</taxon>
        <taxon>Metazoa</taxon>
        <taxon>Ecdysozoa</taxon>
        <taxon>Arthropoda</taxon>
        <taxon>Hexapoda</taxon>
        <taxon>Insecta</taxon>
        <taxon>Pterygota</taxon>
        <taxon>Neoptera</taxon>
        <taxon>Endopterygota</taxon>
        <taxon>Hymenoptera</taxon>
        <taxon>Apocrita</taxon>
        <taxon>Proctotrupomorpha</taxon>
        <taxon>Chalcidoidea</taxon>
        <taxon>Trichogrammatidae</taxon>
        <taxon>Trichogramma</taxon>
    </lineage>
</organism>
<evidence type="ECO:0000313" key="8">
    <source>
        <dbReference type="Proteomes" id="UP001627154"/>
    </source>
</evidence>
<dbReference type="PRINTS" id="PR02008">
    <property type="entry name" value="RCMTFAMILY"/>
</dbReference>
<dbReference type="PANTHER" id="PTHR22807:SF4">
    <property type="entry name" value="28S RRNA (CYTOSINE-C(5))-METHYLTRANSFERASE"/>
    <property type="match status" value="1"/>
</dbReference>
<dbReference type="Pfam" id="PF01189">
    <property type="entry name" value="Methyltr_RsmB-F"/>
    <property type="match status" value="1"/>
</dbReference>
<reference evidence="7 8" key="1">
    <citation type="journal article" date="2024" name="bioRxiv">
        <title>A reference genome for Trichogramma kaykai: A tiny desert-dwelling parasitoid wasp with competing sex-ratio distorters.</title>
        <authorList>
            <person name="Culotta J."/>
            <person name="Lindsey A.R."/>
        </authorList>
    </citation>
    <scope>NUCLEOTIDE SEQUENCE [LARGE SCALE GENOMIC DNA]</scope>
    <source>
        <strain evidence="7 8">KSX58</strain>
    </source>
</reference>
<dbReference type="Gene3D" id="3.40.50.150">
    <property type="entry name" value="Vaccinia Virus protein VP39"/>
    <property type="match status" value="1"/>
</dbReference>
<feature type="binding site" evidence="5">
    <location>
        <position position="316"/>
    </location>
    <ligand>
        <name>S-adenosyl-L-methionine</name>
        <dbReference type="ChEBI" id="CHEBI:59789"/>
    </ligand>
</feature>
<protein>
    <recommendedName>
        <fullName evidence="6">SAM-dependent MTase RsmB/NOP-type domain-containing protein</fullName>
    </recommendedName>
</protein>
<dbReference type="PROSITE" id="PS51686">
    <property type="entry name" value="SAM_MT_RSMB_NOP"/>
    <property type="match status" value="1"/>
</dbReference>
<dbReference type="Proteomes" id="UP001627154">
    <property type="component" value="Unassembled WGS sequence"/>
</dbReference>
<sequence length="545" mass="63338">MPKVKADSHHRPSHHNLLPQTVAMRERFNISRYKNPLPDTYKMAAQAIHDFYVKNKPLEESIDSTKIAKRKSYELALLTLKHAQEINYLIDRLQIPENDFHFKEAKGRVLIAELLWGSQHFLSRSLSTEKMKFYEESLRETFLEAIYKSSLNPLEVPAARLPVYVRINTLSISLESSVTAFQKEGWNLLPSVKSYSAYLEQLKSMDHKDFIRDYHVSELFVFPPGTDFYDHPGYTGKKFMLQDKGSCLSSFLLNPKPNSMVLDMFAAPGLKTNHIANIMNNQGLILANDNHPDRFKQLLDMIGSANIKCVEPSFVDIPCKHEHTCQIMTKNYDYILIDPSCTYSGLTYDIGTMLPNKFRQKHFMSLVKVLEYVLATCQNVHRVVYTVRSVYPEEGEMVVDEVMKEFEGPYELLDAKKMLWDQWHSSCFQGYSCSDKCLRVDPVYDGCQGHFIAVFERVPHRKIQYDKKVIYNNKLYKFSDMLLTRTYTRKGKFITKLMPRIEAEQKSANGKIQILSEPEKESFYNDTYSKVESTEQDEDEVHDIY</sequence>
<dbReference type="InterPro" id="IPR029063">
    <property type="entry name" value="SAM-dependent_MTases_sf"/>
</dbReference>
<feature type="binding site" evidence="5">
    <location>
        <position position="338"/>
    </location>
    <ligand>
        <name>S-adenosyl-L-methionine</name>
        <dbReference type="ChEBI" id="CHEBI:59789"/>
    </ligand>
</feature>
<evidence type="ECO:0000256" key="1">
    <source>
        <dbReference type="ARBA" id="ARBA00022603"/>
    </source>
</evidence>
<dbReference type="InterPro" id="IPR049560">
    <property type="entry name" value="MeTrfase_RsmB-F_NOP2_cat"/>
</dbReference>
<feature type="domain" description="SAM-dependent MTase RsmB/NOP-type" evidence="6">
    <location>
        <begin position="153"/>
        <end position="458"/>
    </location>
</feature>
<accession>A0ABD2X4K6</accession>
<keyword evidence="3 5" id="KW-0949">S-adenosyl-L-methionine</keyword>
<evidence type="ECO:0000256" key="3">
    <source>
        <dbReference type="ARBA" id="ARBA00022691"/>
    </source>
</evidence>
<evidence type="ECO:0000313" key="7">
    <source>
        <dbReference type="EMBL" id="KAL3399734.1"/>
    </source>
</evidence>
<dbReference type="GO" id="GO:0008168">
    <property type="term" value="F:methyltransferase activity"/>
    <property type="evidence" value="ECO:0007669"/>
    <property type="project" value="UniProtKB-KW"/>
</dbReference>
<dbReference type="EMBL" id="JBJJXI010000055">
    <property type="protein sequence ID" value="KAL3399734.1"/>
    <property type="molecule type" value="Genomic_DNA"/>
</dbReference>
<keyword evidence="1 5" id="KW-0489">Methyltransferase</keyword>
<dbReference type="Gene3D" id="3.30.70.1170">
    <property type="entry name" value="Sun protein, domain 3"/>
    <property type="match status" value="1"/>
</dbReference>
<evidence type="ECO:0000259" key="6">
    <source>
        <dbReference type="PROSITE" id="PS51686"/>
    </source>
</evidence>
<dbReference type="InterPro" id="IPR023267">
    <property type="entry name" value="RCMT"/>
</dbReference>
<evidence type="ECO:0000256" key="2">
    <source>
        <dbReference type="ARBA" id="ARBA00022679"/>
    </source>
</evidence>
<proteinExistence type="inferred from homology"/>
<dbReference type="GO" id="GO:0032259">
    <property type="term" value="P:methylation"/>
    <property type="evidence" value="ECO:0007669"/>
    <property type="project" value="UniProtKB-KW"/>
</dbReference>
<gene>
    <name evidence="7" type="ORF">TKK_006980</name>
</gene>
<dbReference type="SUPFAM" id="SSF53335">
    <property type="entry name" value="S-adenosyl-L-methionine-dependent methyltransferases"/>
    <property type="match status" value="1"/>
</dbReference>
<keyword evidence="8" id="KW-1185">Reference proteome</keyword>
<feature type="binding site" evidence="5">
    <location>
        <position position="289"/>
    </location>
    <ligand>
        <name>S-adenosyl-L-methionine</name>
        <dbReference type="ChEBI" id="CHEBI:59789"/>
    </ligand>
</feature>
<dbReference type="InterPro" id="IPR049561">
    <property type="entry name" value="NSUN5_7_fdxn-like"/>
</dbReference>
<evidence type="ECO:0000256" key="5">
    <source>
        <dbReference type="PROSITE-ProRule" id="PRU01023"/>
    </source>
</evidence>
<dbReference type="AlphaFoldDB" id="A0ABD2X4K6"/>
<evidence type="ECO:0000256" key="4">
    <source>
        <dbReference type="ARBA" id="ARBA00022884"/>
    </source>
</evidence>
<dbReference type="PANTHER" id="PTHR22807">
    <property type="entry name" value="NOP2 YEAST -RELATED NOL1/NOP2/FMU SUN DOMAIN-CONTAINING"/>
    <property type="match status" value="1"/>
</dbReference>
<dbReference type="GO" id="GO:0003723">
    <property type="term" value="F:RNA binding"/>
    <property type="evidence" value="ECO:0007669"/>
    <property type="project" value="UniProtKB-UniRule"/>
</dbReference>
<comment type="similarity">
    <text evidence="5">Belongs to the class I-like SAM-binding methyltransferase superfamily. RsmB/NOP family.</text>
</comment>
<comment type="caution">
    <text evidence="5">Lacks conserved residue(s) required for the propagation of feature annotation.</text>
</comment>
<dbReference type="Pfam" id="PF21148">
    <property type="entry name" value="NSUN5_fdxn-like"/>
    <property type="match status" value="1"/>
</dbReference>